<name>A0ABX7PWZ6_9BACT</name>
<organism evidence="1 2">
    <name type="scientific">Candidatus Methylacidiphilum infernorum</name>
    <dbReference type="NCBI Taxonomy" id="511746"/>
    <lineage>
        <taxon>Bacteria</taxon>
        <taxon>Pseudomonadati</taxon>
        <taxon>Verrucomicrobiota</taxon>
        <taxon>Methylacidiphilae</taxon>
        <taxon>Methylacidiphilales</taxon>
        <taxon>Methylacidiphilaceae</taxon>
        <taxon>Methylacidiphilum (ex Ratnadevi et al. 2023)</taxon>
    </lineage>
</organism>
<dbReference type="RefSeq" id="WP_206847992.1">
    <property type="nucleotide sequence ID" value="NZ_CP065956.1"/>
</dbReference>
<evidence type="ECO:0008006" key="3">
    <source>
        <dbReference type="Google" id="ProtNLM"/>
    </source>
</evidence>
<protein>
    <recommendedName>
        <fullName evidence="3">Transposase</fullName>
    </recommendedName>
</protein>
<gene>
    <name evidence="1" type="ORF">EM20IM_04275</name>
</gene>
<evidence type="ECO:0000313" key="2">
    <source>
        <dbReference type="Proteomes" id="UP000663088"/>
    </source>
</evidence>
<dbReference type="Proteomes" id="UP000663088">
    <property type="component" value="Chromosome"/>
</dbReference>
<reference evidence="1 2" key="1">
    <citation type="submission" date="2020-12" db="EMBL/GenBank/DDBJ databases">
        <authorList>
            <person name="Awala S.I."/>
            <person name="Gwak J.-H."/>
            <person name="Kim S.-J."/>
            <person name="Rhee S.-K."/>
        </authorList>
    </citation>
    <scope>NUCLEOTIDE SEQUENCE [LARGE SCALE GENOMIC DNA]</scope>
    <source>
        <strain evidence="1 2">IT5</strain>
    </source>
</reference>
<sequence length="50" mass="5664">MGLPLADQLKAIFEGELYIQFKLPEELQPGVGRYRERIKKPSFGKGKKGT</sequence>
<accession>A0ABX7PWZ6</accession>
<proteinExistence type="predicted"/>
<evidence type="ECO:0000313" key="1">
    <source>
        <dbReference type="EMBL" id="QSR87545.1"/>
    </source>
</evidence>
<dbReference type="EMBL" id="CP065956">
    <property type="protein sequence ID" value="QSR87545.1"/>
    <property type="molecule type" value="Genomic_DNA"/>
</dbReference>
<keyword evidence="2" id="KW-1185">Reference proteome</keyword>